<evidence type="ECO:0000256" key="7">
    <source>
        <dbReference type="ARBA" id="ARBA00022603"/>
    </source>
</evidence>
<evidence type="ECO:0000256" key="14">
    <source>
        <dbReference type="PROSITE-ProRule" id="PRU01023"/>
    </source>
</evidence>
<dbReference type="InterPro" id="IPR004573">
    <property type="entry name" value="rRNA_ssu_MeTfrase_B"/>
</dbReference>
<dbReference type="Gene3D" id="3.30.70.1170">
    <property type="entry name" value="Sun protein, domain 3"/>
    <property type="match status" value="1"/>
</dbReference>
<comment type="function">
    <text evidence="1">Specifically methylates the cytosine at position 967 (m5C967) of 16S rRNA.</text>
</comment>
<evidence type="ECO:0000256" key="4">
    <source>
        <dbReference type="ARBA" id="ARBA00012140"/>
    </source>
</evidence>
<feature type="binding site" evidence="14">
    <location>
        <position position="329"/>
    </location>
    <ligand>
        <name>S-adenosyl-L-methionine</name>
        <dbReference type="ChEBI" id="CHEBI:59789"/>
    </ligand>
</feature>
<dbReference type="NCBIfam" id="TIGR00563">
    <property type="entry name" value="rsmB"/>
    <property type="match status" value="1"/>
</dbReference>
<dbReference type="FunFam" id="1.10.940.10:FF:000006">
    <property type="entry name" value="16S rRNA (Cytosine(967)-C(5))-methyltransferase RsmB"/>
    <property type="match status" value="1"/>
</dbReference>
<dbReference type="PATRIC" id="fig|1291052.5.peg.30"/>
<evidence type="ECO:0000256" key="9">
    <source>
        <dbReference type="ARBA" id="ARBA00022691"/>
    </source>
</evidence>
<feature type="binding site" evidence="14">
    <location>
        <position position="310"/>
    </location>
    <ligand>
        <name>S-adenosyl-L-methionine</name>
        <dbReference type="ChEBI" id="CHEBI:59789"/>
    </ligand>
</feature>
<feature type="domain" description="SAM-dependent MTase RsmB/NOP-type" evidence="15">
    <location>
        <begin position="168"/>
        <end position="443"/>
    </location>
</feature>
<dbReference type="EMBL" id="AYYO01000005">
    <property type="protein sequence ID" value="KRM56346.1"/>
    <property type="molecule type" value="Genomic_DNA"/>
</dbReference>
<sequence length="444" mass="48899">MDKNNERLLAVEVLTRVGKGSYSNLTLDATIKKAKLDSRDAGLLTNIVYGVIQHQMTLDFYLQPFVGKRKLDNWVTVLLRTAVYQMVYLDKVPNRAIFYDSTEIAKELGHVGVAKFVTAILRRIDREGVPALDSIKDDVQRMAIAASTPDWLVQKLIDQYGLADAQAVLDDINHAPRAALRMNTNITNADDLKFRLEEQFTLEPSVISPAGMTADSGHLALTPEFGAGYYTMQDESSQLVAPSMQIQPGGRVLDACAAPGGKTTHIAQYLDAKAGGEVVALDLHPHKVKLIDQNAERMQVQDRVHAQALDARQAVAEFGAAAFDRVLVDAPCSGLGLMRRKPEVKYEKSQADIDNLTKVQSSLLDAIAPIVKVGGRLTYSTCTVAREENEQVVAAFLARHPEYQQEPVFTEKHLQKNHAANGLQLLPSDYGTDGFFIANMTRVK</sequence>
<dbReference type="Gene3D" id="3.40.50.150">
    <property type="entry name" value="Vaccinia Virus protein VP39"/>
    <property type="match status" value="1"/>
</dbReference>
<dbReference type="RefSeq" id="WP_056975337.1">
    <property type="nucleotide sequence ID" value="NZ_AYYO01000005.1"/>
</dbReference>
<feature type="binding site" evidence="14">
    <location>
        <position position="282"/>
    </location>
    <ligand>
        <name>S-adenosyl-L-methionine</name>
        <dbReference type="ChEBI" id="CHEBI:59789"/>
    </ligand>
</feature>
<evidence type="ECO:0000256" key="6">
    <source>
        <dbReference type="ARBA" id="ARBA00022552"/>
    </source>
</evidence>
<evidence type="ECO:0000256" key="1">
    <source>
        <dbReference type="ARBA" id="ARBA00002724"/>
    </source>
</evidence>
<dbReference type="Pfam" id="PF01029">
    <property type="entry name" value="NusB"/>
    <property type="match status" value="1"/>
</dbReference>
<dbReference type="PANTHER" id="PTHR22807">
    <property type="entry name" value="NOP2 YEAST -RELATED NOL1/NOP2/FMU SUN DOMAIN-CONTAINING"/>
    <property type="match status" value="1"/>
</dbReference>
<organism evidence="16 17">
    <name type="scientific">Lacticaseibacillus sharpeae JCM 1186 = DSM 20505</name>
    <dbReference type="NCBI Taxonomy" id="1291052"/>
    <lineage>
        <taxon>Bacteria</taxon>
        <taxon>Bacillati</taxon>
        <taxon>Bacillota</taxon>
        <taxon>Bacilli</taxon>
        <taxon>Lactobacillales</taxon>
        <taxon>Lactobacillaceae</taxon>
        <taxon>Lacticaseibacillus</taxon>
    </lineage>
</organism>
<keyword evidence="8 14" id="KW-0808">Transferase</keyword>
<dbReference type="InterPro" id="IPR023267">
    <property type="entry name" value="RCMT"/>
</dbReference>
<dbReference type="InterPro" id="IPR006027">
    <property type="entry name" value="NusB_RsmB_TIM44"/>
</dbReference>
<keyword evidence="7 14" id="KW-0489">Methyltransferase</keyword>
<dbReference type="InterPro" id="IPR054728">
    <property type="entry name" value="RsmB-like_ferredoxin"/>
</dbReference>
<dbReference type="FunFam" id="3.40.50.150:FF:000022">
    <property type="entry name" value="Ribosomal RNA small subunit methyltransferase B"/>
    <property type="match status" value="1"/>
</dbReference>
<dbReference type="Gene3D" id="1.10.940.10">
    <property type="entry name" value="NusB-like"/>
    <property type="match status" value="1"/>
</dbReference>
<dbReference type="InterPro" id="IPR001678">
    <property type="entry name" value="MeTrfase_RsmB-F_NOP2_dom"/>
</dbReference>
<gene>
    <name evidence="16" type="ORF">FC18_GL000029</name>
</gene>
<keyword evidence="9 14" id="KW-0949">S-adenosyl-L-methionine</keyword>
<dbReference type="AlphaFoldDB" id="A0A0R1ZPG2"/>
<dbReference type="InterPro" id="IPR029063">
    <property type="entry name" value="SAM-dependent_MTases_sf"/>
</dbReference>
<dbReference type="PANTHER" id="PTHR22807:SF53">
    <property type="entry name" value="RIBOSOMAL RNA SMALL SUBUNIT METHYLTRANSFERASE B-RELATED"/>
    <property type="match status" value="1"/>
</dbReference>
<dbReference type="CDD" id="cd02440">
    <property type="entry name" value="AdoMet_MTases"/>
    <property type="match status" value="1"/>
</dbReference>
<evidence type="ECO:0000256" key="12">
    <source>
        <dbReference type="ARBA" id="ARBA00031088"/>
    </source>
</evidence>
<evidence type="ECO:0000256" key="13">
    <source>
        <dbReference type="ARBA" id="ARBA00047283"/>
    </source>
</evidence>
<dbReference type="GO" id="GO:0008649">
    <property type="term" value="F:rRNA methyltransferase activity"/>
    <property type="evidence" value="ECO:0007669"/>
    <property type="project" value="InterPro"/>
</dbReference>
<evidence type="ECO:0000256" key="11">
    <source>
        <dbReference type="ARBA" id="ARBA00030399"/>
    </source>
</evidence>
<dbReference type="PROSITE" id="PS51686">
    <property type="entry name" value="SAM_MT_RSMB_NOP"/>
    <property type="match status" value="1"/>
</dbReference>
<evidence type="ECO:0000313" key="16">
    <source>
        <dbReference type="EMBL" id="KRM56346.1"/>
    </source>
</evidence>
<evidence type="ECO:0000256" key="10">
    <source>
        <dbReference type="ARBA" id="ARBA00022884"/>
    </source>
</evidence>
<dbReference type="SUPFAM" id="SSF48013">
    <property type="entry name" value="NusB-like"/>
    <property type="match status" value="1"/>
</dbReference>
<keyword evidence="5" id="KW-0963">Cytoplasm</keyword>
<dbReference type="InterPro" id="IPR035926">
    <property type="entry name" value="NusB-like_sf"/>
</dbReference>
<evidence type="ECO:0000256" key="2">
    <source>
        <dbReference type="ARBA" id="ARBA00004496"/>
    </source>
</evidence>
<accession>A0A0R1ZPG2</accession>
<feature type="active site" description="Nucleophile" evidence="14">
    <location>
        <position position="382"/>
    </location>
</feature>
<keyword evidence="10 14" id="KW-0694">RNA-binding</keyword>
<dbReference type="PROSITE" id="PS01153">
    <property type="entry name" value="NOL1_NOP2_SUN"/>
    <property type="match status" value="1"/>
</dbReference>
<dbReference type="Pfam" id="PF22458">
    <property type="entry name" value="RsmF-B_ferredox"/>
    <property type="match status" value="1"/>
</dbReference>
<dbReference type="InterPro" id="IPR018314">
    <property type="entry name" value="RsmB/NOL1/NOP2-like_CS"/>
</dbReference>
<feature type="binding site" evidence="14">
    <location>
        <begin position="256"/>
        <end position="262"/>
    </location>
    <ligand>
        <name>S-adenosyl-L-methionine</name>
        <dbReference type="ChEBI" id="CHEBI:59789"/>
    </ligand>
</feature>
<dbReference type="GO" id="GO:0006355">
    <property type="term" value="P:regulation of DNA-templated transcription"/>
    <property type="evidence" value="ECO:0007669"/>
    <property type="project" value="InterPro"/>
</dbReference>
<dbReference type="Proteomes" id="UP000051679">
    <property type="component" value="Unassembled WGS sequence"/>
</dbReference>
<evidence type="ECO:0000256" key="5">
    <source>
        <dbReference type="ARBA" id="ARBA00022490"/>
    </source>
</evidence>
<dbReference type="InterPro" id="IPR049560">
    <property type="entry name" value="MeTrfase_RsmB-F_NOP2_cat"/>
</dbReference>
<comment type="catalytic activity">
    <reaction evidence="13">
        <text>cytidine(967) in 16S rRNA + S-adenosyl-L-methionine = 5-methylcytidine(967) in 16S rRNA + S-adenosyl-L-homocysteine + H(+)</text>
        <dbReference type="Rhea" id="RHEA:42748"/>
        <dbReference type="Rhea" id="RHEA-COMP:10219"/>
        <dbReference type="Rhea" id="RHEA-COMP:10220"/>
        <dbReference type="ChEBI" id="CHEBI:15378"/>
        <dbReference type="ChEBI" id="CHEBI:57856"/>
        <dbReference type="ChEBI" id="CHEBI:59789"/>
        <dbReference type="ChEBI" id="CHEBI:74483"/>
        <dbReference type="ChEBI" id="CHEBI:82748"/>
        <dbReference type="EC" id="2.1.1.176"/>
    </reaction>
</comment>
<evidence type="ECO:0000256" key="8">
    <source>
        <dbReference type="ARBA" id="ARBA00022679"/>
    </source>
</evidence>
<comment type="similarity">
    <text evidence="3 14">Belongs to the class I-like SAM-binding methyltransferase superfamily. RsmB/NOP family.</text>
</comment>
<dbReference type="SUPFAM" id="SSF53335">
    <property type="entry name" value="S-adenosyl-L-methionine-dependent methyltransferases"/>
    <property type="match status" value="1"/>
</dbReference>
<keyword evidence="17" id="KW-1185">Reference proteome</keyword>
<dbReference type="EC" id="2.1.1.176" evidence="4"/>
<name>A0A0R1ZPG2_9LACO</name>
<keyword evidence="6" id="KW-0698">rRNA processing</keyword>
<dbReference type="NCBIfam" id="NF011494">
    <property type="entry name" value="PRK14902.1"/>
    <property type="match status" value="1"/>
</dbReference>
<evidence type="ECO:0000259" key="15">
    <source>
        <dbReference type="PROSITE" id="PS51686"/>
    </source>
</evidence>
<dbReference type="PRINTS" id="PR02008">
    <property type="entry name" value="RCMTFAMILY"/>
</dbReference>
<dbReference type="OrthoDB" id="9810297at2"/>
<comment type="subcellular location">
    <subcellularLocation>
        <location evidence="2">Cytoplasm</location>
    </subcellularLocation>
</comment>
<proteinExistence type="inferred from homology"/>
<dbReference type="Pfam" id="PF01189">
    <property type="entry name" value="Methyltr_RsmB-F"/>
    <property type="match status" value="1"/>
</dbReference>
<dbReference type="GO" id="GO:0003723">
    <property type="term" value="F:RNA binding"/>
    <property type="evidence" value="ECO:0007669"/>
    <property type="project" value="UniProtKB-UniRule"/>
</dbReference>
<protein>
    <recommendedName>
        <fullName evidence="4">16S rRNA (cytosine(967)-C(5))-methyltransferase</fullName>
        <ecNumber evidence="4">2.1.1.176</ecNumber>
    </recommendedName>
    <alternativeName>
        <fullName evidence="11">16S rRNA m5C967 methyltransferase</fullName>
    </alternativeName>
    <alternativeName>
        <fullName evidence="12">rRNA (cytosine-C(5)-)-methyltransferase RsmB</fullName>
    </alternativeName>
</protein>
<evidence type="ECO:0000313" key="17">
    <source>
        <dbReference type="Proteomes" id="UP000051679"/>
    </source>
</evidence>
<dbReference type="GO" id="GO:0005737">
    <property type="term" value="C:cytoplasm"/>
    <property type="evidence" value="ECO:0007669"/>
    <property type="project" value="UniProtKB-SubCell"/>
</dbReference>
<evidence type="ECO:0000256" key="3">
    <source>
        <dbReference type="ARBA" id="ARBA00007494"/>
    </source>
</evidence>
<dbReference type="STRING" id="1291052.FC18_GL000029"/>
<reference evidence="16 17" key="1">
    <citation type="journal article" date="2015" name="Genome Announc.">
        <title>Expanding the biotechnology potential of lactobacilli through comparative genomics of 213 strains and associated genera.</title>
        <authorList>
            <person name="Sun Z."/>
            <person name="Harris H.M."/>
            <person name="McCann A."/>
            <person name="Guo C."/>
            <person name="Argimon S."/>
            <person name="Zhang W."/>
            <person name="Yang X."/>
            <person name="Jeffery I.B."/>
            <person name="Cooney J.C."/>
            <person name="Kagawa T.F."/>
            <person name="Liu W."/>
            <person name="Song Y."/>
            <person name="Salvetti E."/>
            <person name="Wrobel A."/>
            <person name="Rasinkangas P."/>
            <person name="Parkhill J."/>
            <person name="Rea M.C."/>
            <person name="O'Sullivan O."/>
            <person name="Ritari J."/>
            <person name="Douillard F.P."/>
            <person name="Paul Ross R."/>
            <person name="Yang R."/>
            <person name="Briner A.E."/>
            <person name="Felis G.E."/>
            <person name="de Vos W.M."/>
            <person name="Barrangou R."/>
            <person name="Klaenhammer T.R."/>
            <person name="Caufield P.W."/>
            <person name="Cui Y."/>
            <person name="Zhang H."/>
            <person name="O'Toole P.W."/>
        </authorList>
    </citation>
    <scope>NUCLEOTIDE SEQUENCE [LARGE SCALE GENOMIC DNA]</scope>
    <source>
        <strain evidence="16 17">DSM 20505</strain>
    </source>
</reference>
<comment type="caution">
    <text evidence="16">The sequence shown here is derived from an EMBL/GenBank/DDBJ whole genome shotgun (WGS) entry which is preliminary data.</text>
</comment>